<comment type="caution">
    <text evidence="2">The sequence shown here is derived from an EMBL/GenBank/DDBJ whole genome shotgun (WGS) entry which is preliminary data.</text>
</comment>
<protein>
    <submittedName>
        <fullName evidence="2">Uncharacterized protein</fullName>
    </submittedName>
</protein>
<organism evidence="2 3">
    <name type="scientific">Marinobacter salsuginis</name>
    <dbReference type="NCBI Taxonomy" id="418719"/>
    <lineage>
        <taxon>Bacteria</taxon>
        <taxon>Pseudomonadati</taxon>
        <taxon>Pseudomonadota</taxon>
        <taxon>Gammaproteobacteria</taxon>
        <taxon>Pseudomonadales</taxon>
        <taxon>Marinobacteraceae</taxon>
        <taxon>Marinobacter</taxon>
    </lineage>
</organism>
<evidence type="ECO:0000256" key="1">
    <source>
        <dbReference type="SAM" id="MobiDB-lite"/>
    </source>
</evidence>
<sequence length="194" mass="22308">MKELREKFEQVFPLPEGMAWSEADQRYVIESDDDFWWDRDSDGPQISDQYIGRWEGWLACNSQKSAEQAERESFQDRVAPWMQECFGPEISADMVERCDRYLEESLELVQSVGYTRERADMLSNYVFSRPLGEPTQEVGGVRVTLAALCLAAGIDQDECADAELARIWTKIPQIREKQRTKPKASPLSQAMPES</sequence>
<name>A0A5M3Q1P9_9GAMM</name>
<feature type="region of interest" description="Disordered" evidence="1">
    <location>
        <begin position="175"/>
        <end position="194"/>
    </location>
</feature>
<reference evidence="2 3" key="1">
    <citation type="journal article" date="2019" name="J. Gen. Appl. Microbiol.">
        <title>Aerobic degradation of cis-dichloroethene by the marine bacterium Marinobacter salsuginis strain 5N-3.</title>
        <authorList>
            <person name="Inoue Y."/>
            <person name="Fukunaga Y."/>
            <person name="Katsumata H."/>
            <person name="Ohji S."/>
            <person name="Hosoyama A."/>
            <person name="Mori K."/>
            <person name="Ando K."/>
        </authorList>
    </citation>
    <scope>NUCLEOTIDE SEQUENCE [LARGE SCALE GENOMIC DNA]</scope>
    <source>
        <strain evidence="2 3">NBRC 109114</strain>
    </source>
</reference>
<dbReference type="EMBL" id="BGZI01000020">
    <property type="protein sequence ID" value="GBO89174.1"/>
    <property type="molecule type" value="Genomic_DNA"/>
</dbReference>
<accession>A0A5M3Q1P9</accession>
<dbReference type="AlphaFoldDB" id="A0A5M3Q1P9"/>
<proteinExistence type="predicted"/>
<gene>
    <name evidence="2" type="ORF">MSSD14B_28420</name>
</gene>
<evidence type="ECO:0000313" key="2">
    <source>
        <dbReference type="EMBL" id="GBO89174.1"/>
    </source>
</evidence>
<evidence type="ECO:0000313" key="3">
    <source>
        <dbReference type="Proteomes" id="UP000387223"/>
    </source>
</evidence>
<dbReference type="Proteomes" id="UP000387223">
    <property type="component" value="Unassembled WGS sequence"/>
</dbReference>
<dbReference type="RefSeq" id="WP_227549499.1">
    <property type="nucleotide sequence ID" value="NZ_BGZI01000020.1"/>
</dbReference>